<proteinExistence type="predicted"/>
<dbReference type="PANTHER" id="PTHR10587">
    <property type="entry name" value="GLYCOSYL TRANSFERASE-RELATED"/>
    <property type="match status" value="1"/>
</dbReference>
<keyword evidence="1" id="KW-0479">Metal-binding</keyword>
<keyword evidence="5" id="KW-1185">Reference proteome</keyword>
<dbReference type="InterPro" id="IPR002509">
    <property type="entry name" value="NODB_dom"/>
</dbReference>
<dbReference type="InterPro" id="IPR050248">
    <property type="entry name" value="Polysacc_deacetylase_ArnD"/>
</dbReference>
<dbReference type="CDD" id="cd10917">
    <property type="entry name" value="CE4_NodB_like_6s_7s"/>
    <property type="match status" value="1"/>
</dbReference>
<dbReference type="InterPro" id="IPR011330">
    <property type="entry name" value="Glyco_hydro/deAcase_b/a-brl"/>
</dbReference>
<dbReference type="Pfam" id="PF01522">
    <property type="entry name" value="Polysacc_deac_1"/>
    <property type="match status" value="1"/>
</dbReference>
<dbReference type="PROSITE" id="PS51677">
    <property type="entry name" value="NODB"/>
    <property type="match status" value="1"/>
</dbReference>
<evidence type="ECO:0000256" key="1">
    <source>
        <dbReference type="ARBA" id="ARBA00022723"/>
    </source>
</evidence>
<dbReference type="PANTHER" id="PTHR10587:SF133">
    <property type="entry name" value="CHITIN DEACETYLASE 1-RELATED"/>
    <property type="match status" value="1"/>
</dbReference>
<gene>
    <name evidence="4" type="ORF">J2T22_001212</name>
</gene>
<dbReference type="Proteomes" id="UP001226389">
    <property type="component" value="Unassembled WGS sequence"/>
</dbReference>
<evidence type="ECO:0000313" key="5">
    <source>
        <dbReference type="Proteomes" id="UP001226389"/>
    </source>
</evidence>
<sequence>MAASAAAAVALTGSIQTVVLRVAAESNAIAAVSPKTQMVTRPLNSNCSGGYVTFTFDDGPREHTERLLDTLDLLGIKAVFFWNGQNIGGRERTVARAVAEGHIIGNHSWDHADLTTGKLPDGTTVSWTDEWVRGELERTNAALIAAGAPRPTLYRPPYGSTNRQVEEITRELGLRLVSPWGNDTSDNIVDSRDSEGANTQEIIDNTIRWMRNGSIITMHDGQGQGTLNSIHALQSIVDAMNQRGLCTTTEVREDATGHVLQMYG</sequence>
<evidence type="ECO:0000259" key="3">
    <source>
        <dbReference type="PROSITE" id="PS51677"/>
    </source>
</evidence>
<organism evidence="4 5">
    <name type="scientific">Pseudarthrobacter defluvii</name>
    <dbReference type="NCBI Taxonomy" id="410837"/>
    <lineage>
        <taxon>Bacteria</taxon>
        <taxon>Bacillati</taxon>
        <taxon>Actinomycetota</taxon>
        <taxon>Actinomycetes</taxon>
        <taxon>Micrococcales</taxon>
        <taxon>Micrococcaceae</taxon>
        <taxon>Pseudarthrobacter</taxon>
    </lineage>
</organism>
<dbReference type="EMBL" id="JAUSSY010000004">
    <property type="protein sequence ID" value="MDQ0118035.1"/>
    <property type="molecule type" value="Genomic_DNA"/>
</dbReference>
<dbReference type="Gene3D" id="3.20.20.370">
    <property type="entry name" value="Glycoside hydrolase/deacetylase"/>
    <property type="match status" value="1"/>
</dbReference>
<accession>A0ABT9UEH8</accession>
<comment type="caution">
    <text evidence="4">The sequence shown here is derived from an EMBL/GenBank/DDBJ whole genome shotgun (WGS) entry which is preliminary data.</text>
</comment>
<evidence type="ECO:0000256" key="2">
    <source>
        <dbReference type="ARBA" id="ARBA00022801"/>
    </source>
</evidence>
<dbReference type="RefSeq" id="WP_307488846.1">
    <property type="nucleotide sequence ID" value="NZ_JAUSSY010000004.1"/>
</dbReference>
<reference evidence="4 5" key="1">
    <citation type="submission" date="2023-07" db="EMBL/GenBank/DDBJ databases">
        <title>Sorghum-associated microbial communities from plants grown in Nebraska, USA.</title>
        <authorList>
            <person name="Schachtman D."/>
        </authorList>
    </citation>
    <scope>NUCLEOTIDE SEQUENCE [LARGE SCALE GENOMIC DNA]</scope>
    <source>
        <strain evidence="4 5">DS994</strain>
    </source>
</reference>
<dbReference type="SUPFAM" id="SSF88713">
    <property type="entry name" value="Glycoside hydrolase/deacetylase"/>
    <property type="match status" value="1"/>
</dbReference>
<feature type="domain" description="NodB homology" evidence="3">
    <location>
        <begin position="50"/>
        <end position="248"/>
    </location>
</feature>
<keyword evidence="2" id="KW-0378">Hydrolase</keyword>
<evidence type="ECO:0000313" key="4">
    <source>
        <dbReference type="EMBL" id="MDQ0118035.1"/>
    </source>
</evidence>
<name>A0ABT9UEH8_9MICC</name>
<protein>
    <submittedName>
        <fullName evidence="4">Peptidoglycan/xylan/chitin deacetylase (PgdA/CDA1 family)</fullName>
    </submittedName>
</protein>